<accession>A0A1H2WFJ6</accession>
<dbReference type="OrthoDB" id="2990722at2"/>
<evidence type="ECO:0000256" key="1">
    <source>
        <dbReference type="SAM" id="Phobius"/>
    </source>
</evidence>
<proteinExistence type="predicted"/>
<feature type="transmembrane region" description="Helical" evidence="1">
    <location>
        <begin position="175"/>
        <end position="192"/>
    </location>
</feature>
<dbReference type="AlphaFoldDB" id="A0A1H2WFJ6"/>
<keyword evidence="3" id="KW-1185">Reference proteome</keyword>
<protein>
    <submittedName>
        <fullName evidence="2">Uncharacterized protein</fullName>
    </submittedName>
</protein>
<feature type="transmembrane region" description="Helical" evidence="1">
    <location>
        <begin position="15"/>
        <end position="35"/>
    </location>
</feature>
<feature type="transmembrane region" description="Helical" evidence="1">
    <location>
        <begin position="88"/>
        <end position="107"/>
    </location>
</feature>
<sequence length="227" mass="26124">MARSWREKGVFWTPWVARSAAVSNLVAAVMSFLLLSQGGGNSFGSRMYSIGINEVAFRWSWGVSILSVLGMTSVFFILLWFMDSQYRGILQMAFMIWIIGASGWVLHDLIQIRLMPLLSQWFLATPTGELATYIRAWEELLFRFIGIFGLTCYAISGLIYTAVMFRTKDVPIVMSRYFFVVWCFVLAIAVSAKWLISWFPWLIICTLLLLVPWFWRLSKLLPRPGCQ</sequence>
<keyword evidence="1" id="KW-0472">Membrane</keyword>
<reference evidence="2 3" key="1">
    <citation type="submission" date="2016-10" db="EMBL/GenBank/DDBJ databases">
        <authorList>
            <person name="de Groot N.N."/>
        </authorList>
    </citation>
    <scope>NUCLEOTIDE SEQUENCE [LARGE SCALE GENOMIC DNA]</scope>
    <source>
        <strain evidence="2 3">DSM 45610</strain>
    </source>
</reference>
<keyword evidence="1" id="KW-0812">Transmembrane</keyword>
<dbReference type="STRING" id="1048340.SAMN05444487_106116"/>
<dbReference type="Proteomes" id="UP000198534">
    <property type="component" value="Unassembled WGS sequence"/>
</dbReference>
<feature type="transmembrane region" description="Helical" evidence="1">
    <location>
        <begin position="56"/>
        <end position="82"/>
    </location>
</feature>
<dbReference type="EMBL" id="FNNQ01000006">
    <property type="protein sequence ID" value="SDW79380.1"/>
    <property type="molecule type" value="Genomic_DNA"/>
</dbReference>
<evidence type="ECO:0000313" key="3">
    <source>
        <dbReference type="Proteomes" id="UP000198534"/>
    </source>
</evidence>
<organism evidence="2 3">
    <name type="scientific">Marininema mesophilum</name>
    <dbReference type="NCBI Taxonomy" id="1048340"/>
    <lineage>
        <taxon>Bacteria</taxon>
        <taxon>Bacillati</taxon>
        <taxon>Bacillota</taxon>
        <taxon>Bacilli</taxon>
        <taxon>Bacillales</taxon>
        <taxon>Thermoactinomycetaceae</taxon>
        <taxon>Marininema</taxon>
    </lineage>
</organism>
<evidence type="ECO:0000313" key="2">
    <source>
        <dbReference type="EMBL" id="SDW79380.1"/>
    </source>
</evidence>
<keyword evidence="1" id="KW-1133">Transmembrane helix</keyword>
<feature type="transmembrane region" description="Helical" evidence="1">
    <location>
        <begin position="140"/>
        <end position="163"/>
    </location>
</feature>
<dbReference type="RefSeq" id="WP_091738671.1">
    <property type="nucleotide sequence ID" value="NZ_FNNQ01000006.1"/>
</dbReference>
<name>A0A1H2WFJ6_9BACL</name>
<gene>
    <name evidence="2" type="ORF">SAMN05444487_106116</name>
</gene>
<feature type="transmembrane region" description="Helical" evidence="1">
    <location>
        <begin position="198"/>
        <end position="215"/>
    </location>
</feature>